<proteinExistence type="inferred from homology"/>
<dbReference type="OrthoDB" id="5351233at2759"/>
<keyword evidence="5" id="KW-0963">Cytoplasm</keyword>
<evidence type="ECO:0000313" key="10">
    <source>
        <dbReference type="Proteomes" id="UP000695562"/>
    </source>
</evidence>
<evidence type="ECO:0000256" key="1">
    <source>
        <dbReference type="ARBA" id="ARBA00004123"/>
    </source>
</evidence>
<comment type="caution">
    <text evidence="9">The sequence shown here is derived from an EMBL/GenBank/DDBJ whole genome shotgun (WGS) entry which is preliminary data.</text>
</comment>
<dbReference type="PANTHER" id="PTHR13339">
    <property type="entry name" value="COP9 SIGNALOSOME COMPLEX SUBUNIT 8"/>
    <property type="match status" value="1"/>
</dbReference>
<accession>A0A8J4UPH6</accession>
<dbReference type="Pfam" id="PF10075">
    <property type="entry name" value="CSN8_PSD8_EIF3K"/>
    <property type="match status" value="1"/>
</dbReference>
<dbReference type="Gene3D" id="1.25.40.990">
    <property type="match status" value="1"/>
</dbReference>
<dbReference type="GO" id="GO:0008180">
    <property type="term" value="C:COP9 signalosome"/>
    <property type="evidence" value="ECO:0007669"/>
    <property type="project" value="UniProtKB-KW"/>
</dbReference>
<dbReference type="Proteomes" id="UP000695562">
    <property type="component" value="Unassembled WGS sequence"/>
</dbReference>
<gene>
    <name evidence="9" type="ORF">CYY_009426</name>
</gene>
<comment type="similarity">
    <text evidence="3">Belongs to the CSN8 family.</text>
</comment>
<evidence type="ECO:0000256" key="2">
    <source>
        <dbReference type="ARBA" id="ARBA00004496"/>
    </source>
</evidence>
<protein>
    <recommendedName>
        <fullName evidence="4">COP9 signalosome complex subunit 8</fullName>
    </recommendedName>
</protein>
<dbReference type="GO" id="GO:0005737">
    <property type="term" value="C:cytoplasm"/>
    <property type="evidence" value="ECO:0007669"/>
    <property type="project" value="UniProtKB-SubCell"/>
</dbReference>
<organism evidence="9 10">
    <name type="scientific">Polysphondylium violaceum</name>
    <dbReference type="NCBI Taxonomy" id="133409"/>
    <lineage>
        <taxon>Eukaryota</taxon>
        <taxon>Amoebozoa</taxon>
        <taxon>Evosea</taxon>
        <taxon>Eumycetozoa</taxon>
        <taxon>Dictyostelia</taxon>
        <taxon>Dictyosteliales</taxon>
        <taxon>Dictyosteliaceae</taxon>
        <taxon>Polysphondylium</taxon>
    </lineage>
</organism>
<dbReference type="PROSITE" id="PS50250">
    <property type="entry name" value="PCI"/>
    <property type="match status" value="1"/>
</dbReference>
<dbReference type="GO" id="GO:0000338">
    <property type="term" value="P:protein deneddylation"/>
    <property type="evidence" value="ECO:0007669"/>
    <property type="project" value="InterPro"/>
</dbReference>
<dbReference type="InterPro" id="IPR033205">
    <property type="entry name" value="COP9_CSN8"/>
</dbReference>
<evidence type="ECO:0000259" key="8">
    <source>
        <dbReference type="PROSITE" id="PS50250"/>
    </source>
</evidence>
<evidence type="ECO:0000256" key="6">
    <source>
        <dbReference type="ARBA" id="ARBA00022790"/>
    </source>
</evidence>
<dbReference type="EMBL" id="AJWJ01000705">
    <property type="protein sequence ID" value="KAF2069256.1"/>
    <property type="molecule type" value="Genomic_DNA"/>
</dbReference>
<feature type="domain" description="PCI" evidence="8">
    <location>
        <begin position="10"/>
        <end position="176"/>
    </location>
</feature>
<keyword evidence="7" id="KW-0539">Nucleus</keyword>
<dbReference type="GO" id="GO:0010387">
    <property type="term" value="P:COP9 signalosome assembly"/>
    <property type="evidence" value="ECO:0007669"/>
    <property type="project" value="InterPro"/>
</dbReference>
<sequence length="192" mass="22174">MSFKDIQDKINNKDFDGILKYCQDIECESSEKIASLYGAYLFCYLIKNDITNARFLWKRIPSQLRSNESLKSIWTLAKSIHQFDTKTIYTLLGSFGAEYQPFVVFFKESFQNRTFNLISNAYTSISLSDCINYLGISQEQTIELAKSKGWTFDESSKTFTPLAIPTTQSNLPQTDKQLQNLTNYVLFLEKSH</sequence>
<dbReference type="InterPro" id="IPR033464">
    <property type="entry name" value="CSN8_PSD8_EIF3K"/>
</dbReference>
<name>A0A8J4UPH6_9MYCE</name>
<comment type="subcellular location">
    <subcellularLocation>
        <location evidence="2">Cytoplasm</location>
    </subcellularLocation>
    <subcellularLocation>
        <location evidence="1">Nucleus</location>
    </subcellularLocation>
</comment>
<evidence type="ECO:0000256" key="3">
    <source>
        <dbReference type="ARBA" id="ARBA00008252"/>
    </source>
</evidence>
<dbReference type="InterPro" id="IPR000717">
    <property type="entry name" value="PCI_dom"/>
</dbReference>
<evidence type="ECO:0000256" key="4">
    <source>
        <dbReference type="ARBA" id="ARBA00014875"/>
    </source>
</evidence>
<evidence type="ECO:0000313" key="9">
    <source>
        <dbReference type="EMBL" id="KAF2069256.1"/>
    </source>
</evidence>
<dbReference type="PANTHER" id="PTHR13339:SF0">
    <property type="entry name" value="COP9 SIGNALOSOME COMPLEX SUBUNIT 8"/>
    <property type="match status" value="1"/>
</dbReference>
<reference evidence="9" key="1">
    <citation type="submission" date="2020-01" db="EMBL/GenBank/DDBJ databases">
        <title>Development of genomics and gene disruption for Polysphondylium violaceum indicates a role for the polyketide synthase stlB in stalk morphogenesis.</title>
        <authorList>
            <person name="Narita B."/>
            <person name="Kawabe Y."/>
            <person name="Kin K."/>
            <person name="Saito T."/>
            <person name="Gibbs R."/>
            <person name="Kuspa A."/>
            <person name="Muzny D."/>
            <person name="Queller D."/>
            <person name="Richards S."/>
            <person name="Strassman J."/>
            <person name="Sucgang R."/>
            <person name="Worley K."/>
            <person name="Schaap P."/>
        </authorList>
    </citation>
    <scope>NUCLEOTIDE SEQUENCE</scope>
    <source>
        <strain evidence="9">QSvi11</strain>
    </source>
</reference>
<evidence type="ECO:0000256" key="5">
    <source>
        <dbReference type="ARBA" id="ARBA00022490"/>
    </source>
</evidence>
<evidence type="ECO:0000256" key="7">
    <source>
        <dbReference type="ARBA" id="ARBA00023242"/>
    </source>
</evidence>
<keyword evidence="10" id="KW-1185">Reference proteome</keyword>
<dbReference type="AlphaFoldDB" id="A0A8J4UPH6"/>
<keyword evidence="6" id="KW-0736">Signalosome</keyword>